<evidence type="ECO:0008006" key="4">
    <source>
        <dbReference type="Google" id="ProtNLM"/>
    </source>
</evidence>
<evidence type="ECO:0000256" key="1">
    <source>
        <dbReference type="SAM" id="MobiDB-lite"/>
    </source>
</evidence>
<dbReference type="AlphaFoldDB" id="K6WFR2"/>
<dbReference type="EMBL" id="BAHD01000102">
    <property type="protein sequence ID" value="GAB98135.1"/>
    <property type="molecule type" value="Genomic_DNA"/>
</dbReference>
<evidence type="ECO:0000313" key="2">
    <source>
        <dbReference type="EMBL" id="GAB98135.1"/>
    </source>
</evidence>
<dbReference type="Gene3D" id="1.25.40.10">
    <property type="entry name" value="Tetratricopeptide repeat domain"/>
    <property type="match status" value="1"/>
</dbReference>
<sequence length="336" mass="34747">AARDDSPVLAALLTANAIGAAHETGLTRPGDGDRLAAAAAVLTDTDLTTPLAQIHLLLGQLAHEHAAATGQPLRAAMHHYYSALQLVTEASEPLVWARAQVALATAQLATPMSSAGDQLRFGIATQALRAALRVLTLQDHPHQWAGATLNLANALIYAPSLHQGDNLVEAVELYDQVLAQRPVGSDPLARARVLANQGNALAHLGIFDHARANLVEARYLFESAGEGASAAAVRGLLDEIVRAQSAAKGTDPIADAAQQQRRERQMDRMPVTPGPMTSGMGVTMGADVPPRPKVVVVPASSRPTSASSTSASSTSSPSTSSPPSASNGAQPPQGET</sequence>
<proteinExistence type="predicted"/>
<dbReference type="Proteomes" id="UP000008366">
    <property type="component" value="Unassembled WGS sequence"/>
</dbReference>
<feature type="non-terminal residue" evidence="2">
    <location>
        <position position="1"/>
    </location>
</feature>
<organism evidence="2 3">
    <name type="scientific">Kineosphaera limosa NBRC 100340</name>
    <dbReference type="NCBI Taxonomy" id="1184609"/>
    <lineage>
        <taxon>Bacteria</taxon>
        <taxon>Bacillati</taxon>
        <taxon>Actinomycetota</taxon>
        <taxon>Actinomycetes</taxon>
        <taxon>Micrococcales</taxon>
        <taxon>Dermatophilaceae</taxon>
        <taxon>Kineosphaera</taxon>
    </lineage>
</organism>
<comment type="caution">
    <text evidence="2">The sequence shown here is derived from an EMBL/GenBank/DDBJ whole genome shotgun (WGS) entry which is preliminary data.</text>
</comment>
<reference evidence="2 3" key="1">
    <citation type="submission" date="2012-08" db="EMBL/GenBank/DDBJ databases">
        <title>Whole genome shotgun sequence of Kineosphaera limosa NBRC 100340.</title>
        <authorList>
            <person name="Yoshida I."/>
            <person name="Isaki S."/>
            <person name="Hosoyama A."/>
            <person name="Tsuchikane K."/>
            <person name="Katsumata H."/>
            <person name="Ando Y."/>
            <person name="Ohji S."/>
            <person name="Hamada M."/>
            <person name="Tamura T."/>
            <person name="Yamazoe A."/>
            <person name="Yamazaki S."/>
            <person name="Fujita N."/>
        </authorList>
    </citation>
    <scope>NUCLEOTIDE SEQUENCE [LARGE SCALE GENOMIC DNA]</scope>
    <source>
        <strain evidence="2 3">NBRC 100340</strain>
    </source>
</reference>
<feature type="region of interest" description="Disordered" evidence="1">
    <location>
        <begin position="247"/>
        <end position="336"/>
    </location>
</feature>
<evidence type="ECO:0000313" key="3">
    <source>
        <dbReference type="Proteomes" id="UP000008366"/>
    </source>
</evidence>
<keyword evidence="3" id="KW-1185">Reference proteome</keyword>
<dbReference type="InterPro" id="IPR011990">
    <property type="entry name" value="TPR-like_helical_dom_sf"/>
</dbReference>
<accession>K6WFR2</accession>
<gene>
    <name evidence="2" type="ORF">KILIM_102_00140</name>
</gene>
<dbReference type="SUPFAM" id="SSF48452">
    <property type="entry name" value="TPR-like"/>
    <property type="match status" value="1"/>
</dbReference>
<feature type="compositionally biased region" description="Low complexity" evidence="1">
    <location>
        <begin position="293"/>
        <end position="326"/>
    </location>
</feature>
<dbReference type="eggNOG" id="COG0457">
    <property type="taxonomic scope" value="Bacteria"/>
</dbReference>
<dbReference type="RefSeq" id="WP_006594667.1">
    <property type="nucleotide sequence ID" value="NZ_BAHD01000102.1"/>
</dbReference>
<protein>
    <recommendedName>
        <fullName evidence="4">Tetratricopeptide repeat protein</fullName>
    </recommendedName>
</protein>
<name>K6WFR2_9MICO</name>
<feature type="compositionally biased region" description="Polar residues" evidence="1">
    <location>
        <begin position="327"/>
        <end position="336"/>
    </location>
</feature>